<protein>
    <submittedName>
        <fullName evidence="1">Metal-dependent hydrolase</fullName>
    </submittedName>
</protein>
<keyword evidence="2" id="KW-1185">Reference proteome</keyword>
<dbReference type="RefSeq" id="WP_246953109.1">
    <property type="nucleotide sequence ID" value="NZ_JALKII010000009.1"/>
</dbReference>
<evidence type="ECO:0000313" key="2">
    <source>
        <dbReference type="Proteomes" id="UP001165524"/>
    </source>
</evidence>
<gene>
    <name evidence="1" type="ORF">MU846_12150</name>
</gene>
<keyword evidence="1" id="KW-0378">Hydrolase</keyword>
<dbReference type="Pfam" id="PF10118">
    <property type="entry name" value="Metal_hydrol"/>
    <property type="match status" value="1"/>
</dbReference>
<sequence length="282" mass="33418">MTAQSKLSQNLRPVEIVVRQPRLDYTSVPKYWFDNDPFLSTLFSVFSATLPEGEKQFIHSLRHFQKQITDPVLQKEVRAFIGQEAHHARQHEFFNDRLQELGYEVTELQRIMSELFDRLRSELSPQRQLAMTVCIEHFTAMMASFFLVKRPEIADQLVGASRDIWVWHVIEEMEHKAVAFDVYDQLANDPGRIRLRLTMVIVTAMMTGRLSWHTYKVLKANGESRNFKSIRNGLKFVFGKGGMMRSMSREYLDFFKRDFHPWQHDTRREMEQWKAAYHELLD</sequence>
<comment type="caution">
    <text evidence="1">The sequence shown here is derived from an EMBL/GenBank/DDBJ whole genome shotgun (WGS) entry which is preliminary data.</text>
</comment>
<name>A0ABT0E9F0_9GAMM</name>
<proteinExistence type="predicted"/>
<dbReference type="GO" id="GO:0016787">
    <property type="term" value="F:hydrolase activity"/>
    <property type="evidence" value="ECO:0007669"/>
    <property type="project" value="UniProtKB-KW"/>
</dbReference>
<evidence type="ECO:0000313" key="1">
    <source>
        <dbReference type="EMBL" id="MCK0538460.1"/>
    </source>
</evidence>
<reference evidence="1" key="1">
    <citation type="submission" date="2022-04" db="EMBL/GenBank/DDBJ databases">
        <title>Alcanivorax sp. CY1518 draft genome sequence.</title>
        <authorList>
            <person name="Zhao G."/>
            <person name="An M."/>
        </authorList>
    </citation>
    <scope>NUCLEOTIDE SEQUENCE</scope>
    <source>
        <strain evidence="1">CY1518</strain>
    </source>
</reference>
<dbReference type="Proteomes" id="UP001165524">
    <property type="component" value="Unassembled WGS sequence"/>
</dbReference>
<dbReference type="InterPro" id="IPR016516">
    <property type="entry name" value="UCP07580"/>
</dbReference>
<dbReference type="PANTHER" id="PTHR39456:SF1">
    <property type="entry name" value="METAL-DEPENDENT HYDROLASE"/>
    <property type="match status" value="1"/>
</dbReference>
<organism evidence="1 2">
    <name type="scientific">Alcanivorax quisquiliarum</name>
    <dbReference type="NCBI Taxonomy" id="2933565"/>
    <lineage>
        <taxon>Bacteria</taxon>
        <taxon>Pseudomonadati</taxon>
        <taxon>Pseudomonadota</taxon>
        <taxon>Gammaproteobacteria</taxon>
        <taxon>Oceanospirillales</taxon>
        <taxon>Alcanivoracaceae</taxon>
        <taxon>Alcanivorax</taxon>
    </lineage>
</organism>
<dbReference type="EMBL" id="JALKII010000009">
    <property type="protein sequence ID" value="MCK0538460.1"/>
    <property type="molecule type" value="Genomic_DNA"/>
</dbReference>
<dbReference type="PANTHER" id="PTHR39456">
    <property type="entry name" value="METAL-DEPENDENT HYDROLASE"/>
    <property type="match status" value="1"/>
</dbReference>
<accession>A0ABT0E9F0</accession>
<dbReference type="PIRSF" id="PIRSF007580">
    <property type="entry name" value="UCP07580"/>
    <property type="match status" value="1"/>
</dbReference>